<dbReference type="EMBL" id="WJYA01000004">
    <property type="protein sequence ID" value="MTE26303.1"/>
    <property type="molecule type" value="Genomic_DNA"/>
</dbReference>
<keyword evidence="1" id="KW-0732">Signal</keyword>
<evidence type="ECO:0000313" key="3">
    <source>
        <dbReference type="Proteomes" id="UP000447545"/>
    </source>
</evidence>
<evidence type="ECO:0000313" key="2">
    <source>
        <dbReference type="EMBL" id="MTE26303.1"/>
    </source>
</evidence>
<dbReference type="RefSeq" id="WP_155088137.1">
    <property type="nucleotide sequence ID" value="NZ_WJYA01000004.1"/>
</dbReference>
<comment type="caution">
    <text evidence="2">The sequence shown here is derived from an EMBL/GenBank/DDBJ whole genome shotgun (WGS) entry which is preliminary data.</text>
</comment>
<keyword evidence="3" id="KW-1185">Reference proteome</keyword>
<feature type="signal peptide" evidence="1">
    <location>
        <begin position="1"/>
        <end position="20"/>
    </location>
</feature>
<reference evidence="2 3" key="1">
    <citation type="submission" date="2019-11" db="EMBL/GenBank/DDBJ databases">
        <title>Winogradskyella ouciana sp. nov., isolated from the hadal seawater of the Mariana Trench.</title>
        <authorList>
            <person name="Liu R."/>
        </authorList>
    </citation>
    <scope>NUCLEOTIDE SEQUENCE [LARGE SCALE GENOMIC DNA]</scope>
    <source>
        <strain evidence="2 3">ZXX205</strain>
    </source>
</reference>
<dbReference type="AlphaFoldDB" id="A0A7K1GAX6"/>
<sequence length="159" mass="18425">MKRFSLAILLLLVFNQISNAQSKTKYNLYLVFNSENNEMHVIDKNVNDSVLIKTFKLSKDLASENFKYELLVGDDGEIDRNLEKVPVAKKGKITLYHFSYMHGEESLDNLSDGNIINYEDFINSEFKSFSKILNSASKIYMVDLKDKDQSIYRAYEVKL</sequence>
<feature type="chain" id="PRO_5029543970" evidence="1">
    <location>
        <begin position="21"/>
        <end position="159"/>
    </location>
</feature>
<name>A0A7K1GAX6_9FLAO</name>
<protein>
    <submittedName>
        <fullName evidence="2">Uncharacterized protein</fullName>
    </submittedName>
</protein>
<organism evidence="2 3">
    <name type="scientific">Winogradskyella ouciana</name>
    <dbReference type="NCBI Taxonomy" id="2608631"/>
    <lineage>
        <taxon>Bacteria</taxon>
        <taxon>Pseudomonadati</taxon>
        <taxon>Bacteroidota</taxon>
        <taxon>Flavobacteriia</taxon>
        <taxon>Flavobacteriales</taxon>
        <taxon>Flavobacteriaceae</taxon>
        <taxon>Winogradskyella</taxon>
    </lineage>
</organism>
<evidence type="ECO:0000256" key="1">
    <source>
        <dbReference type="SAM" id="SignalP"/>
    </source>
</evidence>
<accession>A0A7K1GAX6</accession>
<dbReference type="Proteomes" id="UP000447545">
    <property type="component" value="Unassembled WGS sequence"/>
</dbReference>
<proteinExistence type="predicted"/>
<gene>
    <name evidence="2" type="ORF">F1003_05085</name>
</gene>